<proteinExistence type="predicted"/>
<dbReference type="Proteomes" id="UP001230005">
    <property type="component" value="Unassembled WGS sequence"/>
</dbReference>
<name>A0ABT9ZZQ5_9BACI</name>
<feature type="transmembrane region" description="Helical" evidence="1">
    <location>
        <begin position="77"/>
        <end position="99"/>
    </location>
</feature>
<dbReference type="SUPFAM" id="SSF103473">
    <property type="entry name" value="MFS general substrate transporter"/>
    <property type="match status" value="1"/>
</dbReference>
<protein>
    <submittedName>
        <fullName evidence="2">Na+/melibiose symporter-like transporter</fullName>
    </submittedName>
</protein>
<evidence type="ECO:0000313" key="2">
    <source>
        <dbReference type="EMBL" id="MDQ0256716.1"/>
    </source>
</evidence>
<evidence type="ECO:0000313" key="3">
    <source>
        <dbReference type="Proteomes" id="UP001230005"/>
    </source>
</evidence>
<reference evidence="2 3" key="1">
    <citation type="submission" date="2023-07" db="EMBL/GenBank/DDBJ databases">
        <title>Genomic Encyclopedia of Type Strains, Phase IV (KMG-IV): sequencing the most valuable type-strain genomes for metagenomic binning, comparative biology and taxonomic classification.</title>
        <authorList>
            <person name="Goeker M."/>
        </authorList>
    </citation>
    <scope>NUCLEOTIDE SEQUENCE [LARGE SCALE GENOMIC DNA]</scope>
    <source>
        <strain evidence="2 3">DSM 9768</strain>
    </source>
</reference>
<evidence type="ECO:0000256" key="1">
    <source>
        <dbReference type="SAM" id="Phobius"/>
    </source>
</evidence>
<keyword evidence="1" id="KW-0472">Membrane</keyword>
<feature type="transmembrane region" description="Helical" evidence="1">
    <location>
        <begin position="41"/>
        <end position="65"/>
    </location>
</feature>
<dbReference type="EMBL" id="JAUSUG010000019">
    <property type="protein sequence ID" value="MDQ0256716.1"/>
    <property type="molecule type" value="Genomic_DNA"/>
</dbReference>
<keyword evidence="1" id="KW-1133">Transmembrane helix</keyword>
<dbReference type="InterPro" id="IPR036259">
    <property type="entry name" value="MFS_trans_sf"/>
</dbReference>
<keyword evidence="3" id="KW-1185">Reference proteome</keyword>
<keyword evidence="1" id="KW-0812">Transmembrane</keyword>
<dbReference type="Pfam" id="PF13347">
    <property type="entry name" value="MFS_2"/>
    <property type="match status" value="1"/>
</dbReference>
<comment type="caution">
    <text evidence="2">The sequence shown here is derived from an EMBL/GenBank/DDBJ whole genome shotgun (WGS) entry which is preliminary data.</text>
</comment>
<organism evidence="2 3">
    <name type="scientific">Evansella vedderi</name>
    <dbReference type="NCBI Taxonomy" id="38282"/>
    <lineage>
        <taxon>Bacteria</taxon>
        <taxon>Bacillati</taxon>
        <taxon>Bacillota</taxon>
        <taxon>Bacilli</taxon>
        <taxon>Bacillales</taxon>
        <taxon>Bacillaceae</taxon>
        <taxon>Evansella</taxon>
    </lineage>
</organism>
<accession>A0ABT9ZZQ5</accession>
<sequence>MNVFTLIVWALVADCLDYSELKEGRRYDGTMYSIYSFSRKIGMGIGSAIGAYALGWVGFVSGAASQTPQVAENIYRLFTGLPIVAFLLMVIGTGVIYHLNQQRTNEM</sequence>
<gene>
    <name evidence="2" type="ORF">J2S74_004138</name>
</gene>